<reference evidence="2" key="1">
    <citation type="submission" date="2022-03" db="EMBL/GenBank/DDBJ databases">
        <authorList>
            <person name="Lindestad O."/>
        </authorList>
    </citation>
    <scope>NUCLEOTIDE SEQUENCE</scope>
</reference>
<evidence type="ECO:0000313" key="3">
    <source>
        <dbReference type="Proteomes" id="UP000838756"/>
    </source>
</evidence>
<comment type="caution">
    <text evidence="2">The sequence shown here is derived from an EMBL/GenBank/DDBJ whole genome shotgun (WGS) entry which is preliminary data.</text>
</comment>
<sequence length="82" mass="8940">MDVEVPRCWSGIPAPVNAALVDPQPGGQTTSASCGEQLDTSSSSRNRGVWNVLQKTYVQQWTSIGCIDDNIKLHLELPMARN</sequence>
<feature type="region of interest" description="Disordered" evidence="1">
    <location>
        <begin position="19"/>
        <end position="45"/>
    </location>
</feature>
<dbReference type="Proteomes" id="UP000838756">
    <property type="component" value="Unassembled WGS sequence"/>
</dbReference>
<proteinExistence type="predicted"/>
<evidence type="ECO:0000256" key="1">
    <source>
        <dbReference type="SAM" id="MobiDB-lite"/>
    </source>
</evidence>
<evidence type="ECO:0000313" key="2">
    <source>
        <dbReference type="EMBL" id="CAH2217424.1"/>
    </source>
</evidence>
<dbReference type="AlphaFoldDB" id="A0A8S4QVY4"/>
<protein>
    <submittedName>
        <fullName evidence="2">Jg8049 protein</fullName>
    </submittedName>
</protein>
<keyword evidence="3" id="KW-1185">Reference proteome</keyword>
<organism evidence="2 3">
    <name type="scientific">Pararge aegeria aegeria</name>
    <dbReference type="NCBI Taxonomy" id="348720"/>
    <lineage>
        <taxon>Eukaryota</taxon>
        <taxon>Metazoa</taxon>
        <taxon>Ecdysozoa</taxon>
        <taxon>Arthropoda</taxon>
        <taxon>Hexapoda</taxon>
        <taxon>Insecta</taxon>
        <taxon>Pterygota</taxon>
        <taxon>Neoptera</taxon>
        <taxon>Endopterygota</taxon>
        <taxon>Lepidoptera</taxon>
        <taxon>Glossata</taxon>
        <taxon>Ditrysia</taxon>
        <taxon>Papilionoidea</taxon>
        <taxon>Nymphalidae</taxon>
        <taxon>Satyrinae</taxon>
        <taxon>Satyrini</taxon>
        <taxon>Parargina</taxon>
        <taxon>Pararge</taxon>
    </lineage>
</organism>
<accession>A0A8S4QVY4</accession>
<gene>
    <name evidence="2" type="primary">jg8049</name>
    <name evidence="2" type="ORF">PAEG_LOCUS5315</name>
</gene>
<dbReference type="EMBL" id="CAKXAJ010018051">
    <property type="protein sequence ID" value="CAH2217424.1"/>
    <property type="molecule type" value="Genomic_DNA"/>
</dbReference>
<feature type="compositionally biased region" description="Polar residues" evidence="1">
    <location>
        <begin position="26"/>
        <end position="45"/>
    </location>
</feature>
<name>A0A8S4QVY4_9NEOP</name>
<dbReference type="PROSITE" id="PS51257">
    <property type="entry name" value="PROKAR_LIPOPROTEIN"/>
    <property type="match status" value="1"/>
</dbReference>